<reference evidence="12" key="1">
    <citation type="submission" date="2022-07" db="EMBL/GenBank/DDBJ databases">
        <authorList>
            <person name="Trinca V."/>
            <person name="Uliana J.V.C."/>
            <person name="Torres T.T."/>
            <person name="Ward R.J."/>
            <person name="Monesi N."/>
        </authorList>
    </citation>
    <scope>NUCLEOTIDE SEQUENCE</scope>
    <source>
        <strain evidence="12">HSMRA1968</strain>
        <tissue evidence="12">Whole embryos</tissue>
    </source>
</reference>
<dbReference type="InterPro" id="IPR034182">
    <property type="entry name" value="Kexin/furin"/>
</dbReference>
<dbReference type="FunFam" id="2.10.220.10:FF:000020">
    <property type="entry name" value="Furin-like protease 2"/>
    <property type="match status" value="1"/>
</dbReference>
<keyword evidence="3" id="KW-0165">Cleavage on pair of basic residues</keyword>
<name>A0A9Q0MP51_9DIPT</name>
<keyword evidence="8" id="KW-1015">Disulfide bond</keyword>
<evidence type="ECO:0000313" key="13">
    <source>
        <dbReference type="Proteomes" id="UP001151699"/>
    </source>
</evidence>
<dbReference type="SMART" id="SM00261">
    <property type="entry name" value="FU"/>
    <property type="match status" value="2"/>
</dbReference>
<evidence type="ECO:0000259" key="11">
    <source>
        <dbReference type="PROSITE" id="PS51829"/>
    </source>
</evidence>
<dbReference type="Pfam" id="PF14843">
    <property type="entry name" value="GF_recep_IV"/>
    <property type="match status" value="1"/>
</dbReference>
<dbReference type="Proteomes" id="UP001151699">
    <property type="component" value="Chromosome C"/>
</dbReference>
<dbReference type="CDD" id="cd04059">
    <property type="entry name" value="Peptidases_S8_Protein_convertases_Kexins_Furin-like"/>
    <property type="match status" value="1"/>
</dbReference>
<comment type="caution">
    <text evidence="12">The sequence shown here is derived from an EMBL/GenBank/DDBJ whole genome shotgun (WGS) entry which is preliminary data.</text>
</comment>
<dbReference type="InterPro" id="IPR006212">
    <property type="entry name" value="Furin_repeat"/>
</dbReference>
<dbReference type="SUPFAM" id="SSF52743">
    <property type="entry name" value="Subtilisin-like"/>
    <property type="match status" value="1"/>
</dbReference>
<dbReference type="GO" id="GO:0016485">
    <property type="term" value="P:protein processing"/>
    <property type="evidence" value="ECO:0007669"/>
    <property type="project" value="TreeGrafter"/>
</dbReference>
<dbReference type="InterPro" id="IPR032778">
    <property type="entry name" value="GF_recep_IV"/>
</dbReference>
<keyword evidence="4" id="KW-0732">Signal</keyword>
<dbReference type="InterPro" id="IPR023828">
    <property type="entry name" value="Peptidase_S8_Ser-AS"/>
</dbReference>
<dbReference type="GO" id="GO:0005802">
    <property type="term" value="C:trans-Golgi network"/>
    <property type="evidence" value="ECO:0007669"/>
    <property type="project" value="TreeGrafter"/>
</dbReference>
<comment type="similarity">
    <text evidence="1">Belongs to the peptidase S8 family. Furin subfamily.</text>
</comment>
<gene>
    <name evidence="12" type="primary">Fur2_3</name>
    <name evidence="12" type="ORF">Bhyg_13946</name>
</gene>
<dbReference type="Gene3D" id="2.60.120.260">
    <property type="entry name" value="Galactose-binding domain-like"/>
    <property type="match status" value="1"/>
</dbReference>
<keyword evidence="9" id="KW-0325">Glycoprotein</keyword>
<evidence type="ECO:0000256" key="6">
    <source>
        <dbReference type="ARBA" id="ARBA00022801"/>
    </source>
</evidence>
<dbReference type="Pfam" id="PF00082">
    <property type="entry name" value="Peptidase_S8"/>
    <property type="match status" value="1"/>
</dbReference>
<dbReference type="OrthoDB" id="300641at2759"/>
<dbReference type="InterPro" id="IPR008979">
    <property type="entry name" value="Galactose-bd-like_sf"/>
</dbReference>
<sequence length="556" mass="61180">MGVRMLDGSVNDAVEAKALGLNPNHIDIYSASWGPEDDGSTVDGPGPLARRAFIYGVTSGRQGKGSIFVWASGNGGRYTDSCNCDGYTNSIFTLSISSASQGGYKPWYLEECSSTLATTYSSGTPGHDKSVATVDMDGRLRPDRICTVEHTGTSASAPLAAGICALALEASPNLTWRDMQYLVILTSRPEPLDKETGWILNGVKRKVSHKFGYGLMDAGGMVSLAEQWTVVPPQHICKSREINEDRPIDGSVGYTLQTHMDVNGCAGTINEVRFLEHVQCKITLRFFPRGNLRILLTSPMGTTSTLLFERPRDVNKSNFDDWPFLSVHFWGEKAEGRWTLQIINGGRRRVNQPGILSKWQLIFYGTQSNPIRLKNDPSLRDSTQRVPFVFPTDSDLSQPLGYNYNADLYSGYVNYQNLFSGAASNNEQSISTLDGHNIPTPQREIVMADSNNKIVLHDCDPECDQQGCYGRGPTQCVACKHYRLDNTCVSRCPPRSFPNQGGVCWPCHESCETCAGAGQDSCLTCAPAHLHVIDLAVCMQVCPEGYYESEYKKNVR</sequence>
<keyword evidence="13" id="KW-1185">Reference proteome</keyword>
<dbReference type="EMBL" id="WJQU01000004">
    <property type="protein sequence ID" value="KAJ6635361.1"/>
    <property type="molecule type" value="Genomic_DNA"/>
</dbReference>
<feature type="domain" description="P/Homo B" evidence="11">
    <location>
        <begin position="230"/>
        <end position="369"/>
    </location>
</feature>
<dbReference type="PROSITE" id="PS51829">
    <property type="entry name" value="P_HOMO_B"/>
    <property type="match status" value="1"/>
</dbReference>
<dbReference type="PANTHER" id="PTHR42884:SF23">
    <property type="entry name" value="FURIN-LIKE PROTEASE 2"/>
    <property type="match status" value="1"/>
</dbReference>
<evidence type="ECO:0000256" key="2">
    <source>
        <dbReference type="ARBA" id="ARBA00022670"/>
    </source>
</evidence>
<dbReference type="GO" id="GO:0000139">
    <property type="term" value="C:Golgi membrane"/>
    <property type="evidence" value="ECO:0007669"/>
    <property type="project" value="TreeGrafter"/>
</dbReference>
<evidence type="ECO:0000256" key="7">
    <source>
        <dbReference type="ARBA" id="ARBA00022825"/>
    </source>
</evidence>
<dbReference type="PANTHER" id="PTHR42884">
    <property type="entry name" value="PROPROTEIN CONVERTASE SUBTILISIN/KEXIN-RELATED"/>
    <property type="match status" value="1"/>
</dbReference>
<comment type="caution">
    <text evidence="10">Lacks conserved residue(s) required for the propagation of feature annotation.</text>
</comment>
<keyword evidence="6" id="KW-0378">Hydrolase</keyword>
<dbReference type="InterPro" id="IPR000209">
    <property type="entry name" value="Peptidase_S8/S53_dom"/>
</dbReference>
<dbReference type="InterPro" id="IPR009030">
    <property type="entry name" value="Growth_fac_rcpt_cys_sf"/>
</dbReference>
<dbReference type="InterPro" id="IPR002884">
    <property type="entry name" value="P_dom"/>
</dbReference>
<dbReference type="Pfam" id="PF01483">
    <property type="entry name" value="P_proprotein"/>
    <property type="match status" value="1"/>
</dbReference>
<evidence type="ECO:0000256" key="4">
    <source>
        <dbReference type="ARBA" id="ARBA00022729"/>
    </source>
</evidence>
<dbReference type="AlphaFoldDB" id="A0A9Q0MP51"/>
<proteinExistence type="inferred from homology"/>
<keyword evidence="5" id="KW-0677">Repeat</keyword>
<dbReference type="CDD" id="cd00064">
    <property type="entry name" value="FU"/>
    <property type="match status" value="2"/>
</dbReference>
<dbReference type="PROSITE" id="PS51892">
    <property type="entry name" value="SUBTILASE"/>
    <property type="match status" value="1"/>
</dbReference>
<evidence type="ECO:0000256" key="3">
    <source>
        <dbReference type="ARBA" id="ARBA00022685"/>
    </source>
</evidence>
<dbReference type="FunFam" id="2.60.120.260:FF:000072">
    <property type="entry name" value="Proprotein convertase subtilisin/kexin type"/>
    <property type="match status" value="1"/>
</dbReference>
<keyword evidence="7" id="KW-0720">Serine protease</keyword>
<evidence type="ECO:0000256" key="9">
    <source>
        <dbReference type="ARBA" id="ARBA00023180"/>
    </source>
</evidence>
<dbReference type="InterPro" id="IPR036852">
    <property type="entry name" value="Peptidase_S8/S53_dom_sf"/>
</dbReference>
<evidence type="ECO:0000256" key="5">
    <source>
        <dbReference type="ARBA" id="ARBA00022737"/>
    </source>
</evidence>
<evidence type="ECO:0000256" key="10">
    <source>
        <dbReference type="PROSITE-ProRule" id="PRU01240"/>
    </source>
</evidence>
<protein>
    <submittedName>
        <fullName evidence="12">Furin-like protease 2</fullName>
    </submittedName>
</protein>
<organism evidence="12 13">
    <name type="scientific">Pseudolycoriella hygida</name>
    <dbReference type="NCBI Taxonomy" id="35572"/>
    <lineage>
        <taxon>Eukaryota</taxon>
        <taxon>Metazoa</taxon>
        <taxon>Ecdysozoa</taxon>
        <taxon>Arthropoda</taxon>
        <taxon>Hexapoda</taxon>
        <taxon>Insecta</taxon>
        <taxon>Pterygota</taxon>
        <taxon>Neoptera</taxon>
        <taxon>Endopterygota</taxon>
        <taxon>Diptera</taxon>
        <taxon>Nematocera</taxon>
        <taxon>Sciaroidea</taxon>
        <taxon>Sciaridae</taxon>
        <taxon>Pseudolycoriella</taxon>
    </lineage>
</organism>
<dbReference type="GO" id="GO:0004252">
    <property type="term" value="F:serine-type endopeptidase activity"/>
    <property type="evidence" value="ECO:0007669"/>
    <property type="project" value="InterPro"/>
</dbReference>
<dbReference type="SUPFAM" id="SSF49785">
    <property type="entry name" value="Galactose-binding domain-like"/>
    <property type="match status" value="1"/>
</dbReference>
<evidence type="ECO:0000256" key="1">
    <source>
        <dbReference type="ARBA" id="ARBA00005325"/>
    </source>
</evidence>
<dbReference type="PROSITE" id="PS00138">
    <property type="entry name" value="SUBTILASE_SER"/>
    <property type="match status" value="1"/>
</dbReference>
<keyword evidence="2 12" id="KW-0645">Protease</keyword>
<accession>A0A9Q0MP51</accession>
<dbReference type="Gene3D" id="2.10.220.10">
    <property type="entry name" value="Hormone Receptor, Insulin-like Growth Factor Receptor 1, Chain A, domain 2"/>
    <property type="match status" value="1"/>
</dbReference>
<dbReference type="SUPFAM" id="SSF57184">
    <property type="entry name" value="Growth factor receptor domain"/>
    <property type="match status" value="1"/>
</dbReference>
<evidence type="ECO:0000313" key="12">
    <source>
        <dbReference type="EMBL" id="KAJ6635361.1"/>
    </source>
</evidence>
<dbReference type="Gene3D" id="3.40.50.200">
    <property type="entry name" value="Peptidase S8/S53 domain"/>
    <property type="match status" value="1"/>
</dbReference>
<evidence type="ECO:0000256" key="8">
    <source>
        <dbReference type="ARBA" id="ARBA00023157"/>
    </source>
</evidence>